<dbReference type="GO" id="GO:0005634">
    <property type="term" value="C:nucleus"/>
    <property type="evidence" value="ECO:0007669"/>
    <property type="project" value="UniProtKB-ARBA"/>
</dbReference>
<comment type="function">
    <text evidence="6">Integrase (IN) targets the VLP to the nucleus, where a subparticle preintegration complex (PIC) containing at least integrase and the newly synthesized dsDNA copy of the retrotransposon must transit the nuclear membrane. Once in the nucleus, integrase performs the integration of the dsDNA into the host genome.</text>
</comment>
<dbReference type="Gene3D" id="1.10.340.70">
    <property type="match status" value="1"/>
</dbReference>
<dbReference type="Pfam" id="PF00665">
    <property type="entry name" value="rve"/>
    <property type="match status" value="1"/>
</dbReference>
<dbReference type="PANTHER" id="PTHR37984:SF5">
    <property type="entry name" value="PROTEIN NYNRIN-LIKE"/>
    <property type="match status" value="1"/>
</dbReference>
<keyword evidence="9" id="KW-1185">Reference proteome</keyword>
<evidence type="ECO:0000259" key="7">
    <source>
        <dbReference type="PROSITE" id="PS50994"/>
    </source>
</evidence>
<evidence type="ECO:0000256" key="6">
    <source>
        <dbReference type="ARBA" id="ARBA00025615"/>
    </source>
</evidence>
<dbReference type="eggNOG" id="KOG0017">
    <property type="taxonomic scope" value="Eukaryota"/>
</dbReference>
<evidence type="ECO:0000313" key="9">
    <source>
        <dbReference type="Proteomes" id="UP000001996"/>
    </source>
</evidence>
<dbReference type="PROSITE" id="PS50994">
    <property type="entry name" value="INTEGRASE"/>
    <property type="match status" value="1"/>
</dbReference>
<reference evidence="8 9" key="1">
    <citation type="journal article" date="2009" name="Nature">
        <title>Evolution of pathogenicity and sexual reproduction in eight Candida genomes.</title>
        <authorList>
            <person name="Butler G."/>
            <person name="Rasmussen M.D."/>
            <person name="Lin M.F."/>
            <person name="Santos M.A."/>
            <person name="Sakthikumar S."/>
            <person name="Munro C.A."/>
            <person name="Rheinbay E."/>
            <person name="Grabherr M."/>
            <person name="Forche A."/>
            <person name="Reedy J.L."/>
            <person name="Agrafioti I."/>
            <person name="Arnaud M.B."/>
            <person name="Bates S."/>
            <person name="Brown A.J."/>
            <person name="Brunke S."/>
            <person name="Costanzo M.C."/>
            <person name="Fitzpatrick D.A."/>
            <person name="de Groot P.W."/>
            <person name="Harris D."/>
            <person name="Hoyer L.L."/>
            <person name="Hube B."/>
            <person name="Klis F.M."/>
            <person name="Kodira C."/>
            <person name="Lennard N."/>
            <person name="Logue M.E."/>
            <person name="Martin R."/>
            <person name="Neiman A.M."/>
            <person name="Nikolaou E."/>
            <person name="Quail M.A."/>
            <person name="Quinn J."/>
            <person name="Santos M.C."/>
            <person name="Schmitzberger F.F."/>
            <person name="Sherlock G."/>
            <person name="Shah P."/>
            <person name="Silverstein K.A."/>
            <person name="Skrzypek M.S."/>
            <person name="Soll D."/>
            <person name="Staggs R."/>
            <person name="Stansfield I."/>
            <person name="Stumpf M.P."/>
            <person name="Sudbery P.E."/>
            <person name="Srikantha T."/>
            <person name="Zeng Q."/>
            <person name="Berman J."/>
            <person name="Berriman M."/>
            <person name="Heitman J."/>
            <person name="Gow N.A."/>
            <person name="Lorenz M.C."/>
            <person name="Birren B.W."/>
            <person name="Kellis M."/>
            <person name="Cuomo C.A."/>
        </authorList>
    </citation>
    <scope>NUCLEOTIDE SEQUENCE [LARGE SCALE GENOMIC DNA]</scope>
    <source>
        <strain evidence="9">ATCC 11503 / BCRC 21390 / CBS 2605 / JCM 1781 / NBRC 1676 / NRRL YB-4239</strain>
    </source>
</reference>
<organism evidence="8 9">
    <name type="scientific">Lodderomyces elongisporus (strain ATCC 11503 / CBS 2605 / JCM 1781 / NBRC 1676 / NRRL YB-4239)</name>
    <name type="common">Yeast</name>
    <name type="synonym">Saccharomyces elongisporus</name>
    <dbReference type="NCBI Taxonomy" id="379508"/>
    <lineage>
        <taxon>Eukaryota</taxon>
        <taxon>Fungi</taxon>
        <taxon>Dikarya</taxon>
        <taxon>Ascomycota</taxon>
        <taxon>Saccharomycotina</taxon>
        <taxon>Pichiomycetes</taxon>
        <taxon>Debaryomycetaceae</taxon>
        <taxon>Candida/Lodderomyces clade</taxon>
        <taxon>Lodderomyces</taxon>
    </lineage>
</organism>
<dbReference type="Gene3D" id="3.30.420.10">
    <property type="entry name" value="Ribonuclease H-like superfamily/Ribonuclease H"/>
    <property type="match status" value="1"/>
</dbReference>
<evidence type="ECO:0000256" key="2">
    <source>
        <dbReference type="ARBA" id="ARBA00004496"/>
    </source>
</evidence>
<dbReference type="InterPro" id="IPR050951">
    <property type="entry name" value="Retrovirus_Pol_polyprotein"/>
</dbReference>
<evidence type="ECO:0000256" key="1">
    <source>
        <dbReference type="ARBA" id="ARBA00000077"/>
    </source>
</evidence>
<gene>
    <name evidence="8" type="ORF">LELG_05749</name>
</gene>
<dbReference type="GO" id="GO:0015074">
    <property type="term" value="P:DNA integration"/>
    <property type="evidence" value="ECO:0007669"/>
    <property type="project" value="InterPro"/>
</dbReference>
<evidence type="ECO:0000256" key="3">
    <source>
        <dbReference type="ARBA" id="ARBA00022490"/>
    </source>
</evidence>
<dbReference type="STRING" id="379508.A5E810"/>
<dbReference type="InterPro" id="IPR001584">
    <property type="entry name" value="Integrase_cat-core"/>
</dbReference>
<accession>A5E810</accession>
<comment type="catalytic activity">
    <reaction evidence="1">
        <text>Endonucleolytic cleavage to 5'-phosphomonoester.</text>
        <dbReference type="EC" id="3.1.26.4"/>
    </reaction>
</comment>
<dbReference type="InterPro" id="IPR036397">
    <property type="entry name" value="RNaseH_sf"/>
</dbReference>
<evidence type="ECO:0000256" key="5">
    <source>
        <dbReference type="ARBA" id="ARBA00025590"/>
    </source>
</evidence>
<dbReference type="OrthoDB" id="4022548at2759"/>
<feature type="domain" description="Integrase catalytic" evidence="7">
    <location>
        <begin position="217"/>
        <end position="384"/>
    </location>
</feature>
<proteinExistence type="predicted"/>
<dbReference type="InterPro" id="IPR041588">
    <property type="entry name" value="Integrase_H2C2"/>
</dbReference>
<evidence type="ECO:0000313" key="8">
    <source>
        <dbReference type="EMBL" id="EDK47568.1"/>
    </source>
</evidence>
<evidence type="ECO:0000256" key="4">
    <source>
        <dbReference type="ARBA" id="ARBA00022884"/>
    </source>
</evidence>
<dbReference type="GO" id="GO:0004523">
    <property type="term" value="F:RNA-DNA hybrid ribonuclease activity"/>
    <property type="evidence" value="ECO:0007669"/>
    <property type="project" value="UniProtKB-EC"/>
</dbReference>
<dbReference type="Proteomes" id="UP000001996">
    <property type="component" value="Unassembled WGS sequence"/>
</dbReference>
<dbReference type="GO" id="GO:0003723">
    <property type="term" value="F:RNA binding"/>
    <property type="evidence" value="ECO:0007669"/>
    <property type="project" value="UniProtKB-KW"/>
</dbReference>
<protein>
    <recommendedName>
        <fullName evidence="7">Integrase catalytic domain-containing protein</fullName>
    </recommendedName>
</protein>
<comment type="subcellular location">
    <subcellularLocation>
        <location evidence="2">Cytoplasm</location>
    </subcellularLocation>
</comment>
<keyword evidence="3" id="KW-0963">Cytoplasm</keyword>
<sequence length="417" mass="47725">MVFTKFRFFVKGVRLTLFVNQLPIVQIFQAYGTTKTPVDPRIQRWIAKLLCYNFDVIHISGATNYVADHMSRNPTFFQSPGSISIVGAVNVVKVPQEWIEDFHQAYLDDPAFSTVFKLLYHLETTNTELPDYTLDPKTRLLYLQERLCIPHQLLPQFLHLQHVALTGGHLGKQRFLQNIKPHYYFPKMTGIISNYVDLCIVCQRHKYNNLAPASLLQPFPPPKGRWTNLNMDLISGYPDVEFYGRQVNAILTIVCRFSRRVHFYPISTKFSAVDMAFIFQHFYVPLHGIPTTITTDRGPQFTSETFQSFATFLRIKSNISVANHQQSNGLAEAKNKQVEQYLRLYIQSLKDWPQLLLIAKFVLSLASSAALGRKSPFEVDLSYIPKAPSTLIFFLYIPPLLTAPRLTSPPNAPSNCC</sequence>
<comment type="function">
    <text evidence="5">Reverse transcriptase/ribonuclease H (RT) is a multifunctional enzyme that catalyzes the conversion of the retro-elements RNA genome into dsDNA within the VLP. The enzyme displays a DNA polymerase activity that can copy either DNA or RNA templates, and a ribonuclease H (RNase H) activity that cleaves the RNA strand of RNA-DNA heteroduplexes during plus-strand synthesis and hydrolyzes RNA primers. The conversion leads to a linear dsDNA copy of the retrotransposon that includes long terminal repeats (LTRs) at both ends.</text>
</comment>
<dbReference type="EMBL" id="CH981534">
    <property type="protein sequence ID" value="EDK47568.1"/>
    <property type="molecule type" value="Genomic_DNA"/>
</dbReference>
<dbReference type="SUPFAM" id="SSF53098">
    <property type="entry name" value="Ribonuclease H-like"/>
    <property type="match status" value="1"/>
</dbReference>
<dbReference type="InterPro" id="IPR012337">
    <property type="entry name" value="RNaseH-like_sf"/>
</dbReference>
<dbReference type="OMA" id="WIHRENT"/>
<feature type="non-terminal residue" evidence="8">
    <location>
        <position position="417"/>
    </location>
</feature>
<dbReference type="Pfam" id="PF17921">
    <property type="entry name" value="Integrase_H2C2"/>
    <property type="match status" value="1"/>
</dbReference>
<keyword evidence="4" id="KW-0694">RNA-binding</keyword>
<dbReference type="GO" id="GO:0005737">
    <property type="term" value="C:cytoplasm"/>
    <property type="evidence" value="ECO:0007669"/>
    <property type="project" value="UniProtKB-SubCell"/>
</dbReference>
<name>A5E810_LODEL</name>
<dbReference type="HOGENOM" id="CLU_659812_0_0_1"/>
<dbReference type="PANTHER" id="PTHR37984">
    <property type="entry name" value="PROTEIN CBG26694"/>
    <property type="match status" value="1"/>
</dbReference>
<dbReference type="AlphaFoldDB" id="A5E810"/>
<dbReference type="InParanoid" id="A5E810"/>